<dbReference type="Gene3D" id="1.20.120.1760">
    <property type="match status" value="1"/>
</dbReference>
<evidence type="ECO:0000256" key="10">
    <source>
        <dbReference type="ARBA" id="ARBA00023264"/>
    </source>
</evidence>
<dbReference type="OrthoDB" id="9796672at2"/>
<keyword evidence="14" id="KW-1185">Reference proteome</keyword>
<evidence type="ECO:0000256" key="8">
    <source>
        <dbReference type="ARBA" id="ARBA00023136"/>
    </source>
</evidence>
<keyword evidence="3" id="KW-0444">Lipid biosynthesis</keyword>
<evidence type="ECO:0000256" key="9">
    <source>
        <dbReference type="ARBA" id="ARBA00023209"/>
    </source>
</evidence>
<evidence type="ECO:0000313" key="14">
    <source>
        <dbReference type="Proteomes" id="UP000244867"/>
    </source>
</evidence>
<sequence length="211" mass="23260">MAGDPVQEQTGPPARTTRIWTIPNILSMLRLAGVPLFLWLVLGPEADAWALAVLMISGVTDYLDGYLARRLDQFSSLGEILDPVADRLYILAVVVGLGLREIIPWWIAVILPLRDLLLWGLVPLLRTRGYSALPVHFLGKAATFNLLYAFPLILLGEGDGVVATMAEVFGWAFAIWGIGLYWWAGVLYAWQVHKLLRVTPRRGSGPSAATE</sequence>
<evidence type="ECO:0000256" key="7">
    <source>
        <dbReference type="ARBA" id="ARBA00023098"/>
    </source>
</evidence>
<dbReference type="InterPro" id="IPR048254">
    <property type="entry name" value="CDP_ALCOHOL_P_TRANSF_CS"/>
</dbReference>
<name>A0A2R7YS89_9ACTN</name>
<evidence type="ECO:0000256" key="4">
    <source>
        <dbReference type="ARBA" id="ARBA00022679"/>
    </source>
</evidence>
<dbReference type="UniPathway" id="UPA00085"/>
<feature type="transmembrane region" description="Helical" evidence="12">
    <location>
        <begin position="25"/>
        <end position="42"/>
    </location>
</feature>
<keyword evidence="7" id="KW-0443">Lipid metabolism</keyword>
<feature type="transmembrane region" description="Helical" evidence="12">
    <location>
        <begin position="48"/>
        <end position="68"/>
    </location>
</feature>
<dbReference type="PANTHER" id="PTHR14269">
    <property type="entry name" value="CDP-DIACYLGLYCEROL--GLYCEROL-3-PHOSPHATE 3-PHOSPHATIDYLTRANSFERASE-RELATED"/>
    <property type="match status" value="1"/>
</dbReference>
<evidence type="ECO:0000313" key="13">
    <source>
        <dbReference type="EMBL" id="PUA79252.1"/>
    </source>
</evidence>
<dbReference type="Pfam" id="PF01066">
    <property type="entry name" value="CDP-OH_P_transf"/>
    <property type="match status" value="1"/>
</dbReference>
<evidence type="ECO:0000256" key="1">
    <source>
        <dbReference type="ARBA" id="ARBA00004141"/>
    </source>
</evidence>
<evidence type="ECO:0000256" key="3">
    <source>
        <dbReference type="ARBA" id="ARBA00022516"/>
    </source>
</evidence>
<evidence type="ECO:0000256" key="2">
    <source>
        <dbReference type="ARBA" id="ARBA00010441"/>
    </source>
</evidence>
<comment type="subcellular location">
    <subcellularLocation>
        <location evidence="1">Membrane</location>
        <topology evidence="1">Multi-pass membrane protein</topology>
    </subcellularLocation>
</comment>
<dbReference type="Proteomes" id="UP000244867">
    <property type="component" value="Unassembled WGS sequence"/>
</dbReference>
<keyword evidence="10" id="KW-1208">Phospholipid metabolism</keyword>
<feature type="transmembrane region" description="Helical" evidence="12">
    <location>
        <begin position="168"/>
        <end position="190"/>
    </location>
</feature>
<dbReference type="InterPro" id="IPR043130">
    <property type="entry name" value="CDP-OH_PTrfase_TM_dom"/>
</dbReference>
<keyword evidence="6 12" id="KW-1133">Transmembrane helix</keyword>
<dbReference type="PROSITE" id="PS00379">
    <property type="entry name" value="CDP_ALCOHOL_P_TRANSF"/>
    <property type="match status" value="1"/>
</dbReference>
<organism evidence="13 14">
    <name type="scientific">Nocardioides currus</name>
    <dbReference type="NCBI Taxonomy" id="2133958"/>
    <lineage>
        <taxon>Bacteria</taxon>
        <taxon>Bacillati</taxon>
        <taxon>Actinomycetota</taxon>
        <taxon>Actinomycetes</taxon>
        <taxon>Propionibacteriales</taxon>
        <taxon>Nocardioidaceae</taxon>
        <taxon>Nocardioides</taxon>
    </lineage>
</organism>
<keyword evidence="4 11" id="KW-0808">Transferase</keyword>
<evidence type="ECO:0000256" key="11">
    <source>
        <dbReference type="RuleBase" id="RU003750"/>
    </source>
</evidence>
<dbReference type="PIRSF" id="PIRSF000847">
    <property type="entry name" value="Phos_ph_gly_syn"/>
    <property type="match status" value="1"/>
</dbReference>
<evidence type="ECO:0000256" key="12">
    <source>
        <dbReference type="SAM" id="Phobius"/>
    </source>
</evidence>
<dbReference type="EMBL" id="PYXZ01000011">
    <property type="protein sequence ID" value="PUA79252.1"/>
    <property type="molecule type" value="Genomic_DNA"/>
</dbReference>
<feature type="transmembrane region" description="Helical" evidence="12">
    <location>
        <begin position="137"/>
        <end position="156"/>
    </location>
</feature>
<evidence type="ECO:0000256" key="6">
    <source>
        <dbReference type="ARBA" id="ARBA00022989"/>
    </source>
</evidence>
<dbReference type="PANTHER" id="PTHR14269:SF62">
    <property type="entry name" value="CDP-DIACYLGLYCEROL--GLYCEROL-3-PHOSPHATE 3-PHOSPHATIDYLTRANSFERASE 1, CHLOROPLASTIC"/>
    <property type="match status" value="1"/>
</dbReference>
<feature type="transmembrane region" description="Helical" evidence="12">
    <location>
        <begin position="80"/>
        <end position="99"/>
    </location>
</feature>
<protein>
    <submittedName>
        <fullName evidence="13">CDP-diacylglycerol--glycerol-3-phosphate 3-phosphatidyltransferase</fullName>
    </submittedName>
</protein>
<keyword evidence="5 12" id="KW-0812">Transmembrane</keyword>
<dbReference type="InterPro" id="IPR000462">
    <property type="entry name" value="CDP-OH_P_trans"/>
</dbReference>
<accession>A0A2R7YS89</accession>
<dbReference type="AlphaFoldDB" id="A0A2R7YS89"/>
<proteinExistence type="inferred from homology"/>
<dbReference type="RefSeq" id="WP_108346217.1">
    <property type="nucleotide sequence ID" value="NZ_PYXZ01000011.1"/>
</dbReference>
<gene>
    <name evidence="13" type="ORF">C7S10_19670</name>
</gene>
<reference evidence="13 14" key="1">
    <citation type="submission" date="2018-03" db="EMBL/GenBank/DDBJ databases">
        <authorList>
            <person name="Keele B.F."/>
        </authorList>
    </citation>
    <scope>NUCLEOTIDE SEQUENCE [LARGE SCALE GENOMIC DNA]</scope>
    <source>
        <strain evidence="13 14">IB-3</strain>
    </source>
</reference>
<dbReference type="InterPro" id="IPR004570">
    <property type="entry name" value="Phosphatidylglycerol_P_synth"/>
</dbReference>
<comment type="caution">
    <text evidence="13">The sequence shown here is derived from an EMBL/GenBank/DDBJ whole genome shotgun (WGS) entry which is preliminary data.</text>
</comment>
<dbReference type="GO" id="GO:0008444">
    <property type="term" value="F:CDP-diacylglycerol-glycerol-3-phosphate 3-phosphatidyltransferase activity"/>
    <property type="evidence" value="ECO:0007669"/>
    <property type="project" value="InterPro"/>
</dbReference>
<keyword evidence="8 12" id="KW-0472">Membrane</keyword>
<comment type="similarity">
    <text evidence="2 11">Belongs to the CDP-alcohol phosphatidyltransferase class-I family.</text>
</comment>
<dbReference type="GO" id="GO:0046474">
    <property type="term" value="P:glycerophospholipid biosynthetic process"/>
    <property type="evidence" value="ECO:0007669"/>
    <property type="project" value="TreeGrafter"/>
</dbReference>
<evidence type="ECO:0000256" key="5">
    <source>
        <dbReference type="ARBA" id="ARBA00022692"/>
    </source>
</evidence>
<dbReference type="GO" id="GO:0016020">
    <property type="term" value="C:membrane"/>
    <property type="evidence" value="ECO:0007669"/>
    <property type="project" value="UniProtKB-SubCell"/>
</dbReference>
<keyword evidence="9" id="KW-0594">Phospholipid biosynthesis</keyword>
<dbReference type="InterPro" id="IPR050324">
    <property type="entry name" value="CDP-alcohol_PTase-I"/>
</dbReference>